<dbReference type="Pfam" id="PF00583">
    <property type="entry name" value="Acetyltransf_1"/>
    <property type="match status" value="1"/>
</dbReference>
<dbReference type="PROSITE" id="PS51186">
    <property type="entry name" value="GNAT"/>
    <property type="match status" value="1"/>
</dbReference>
<proteinExistence type="predicted"/>
<dbReference type="Gene3D" id="3.40.630.30">
    <property type="match status" value="1"/>
</dbReference>
<protein>
    <submittedName>
        <fullName evidence="2">GNAT family N-acetyltransferase</fullName>
    </submittedName>
</protein>
<feature type="domain" description="N-acetyltransferase" evidence="1">
    <location>
        <begin position="172"/>
        <end position="305"/>
    </location>
</feature>
<dbReference type="Proteomes" id="UP001167160">
    <property type="component" value="Unassembled WGS sequence"/>
</dbReference>
<sequence length="305" mass="33431">MTAPTATVVRALTESDAFLFHTLPDPGLVGRTLVGRTYATRRQGGEYRPDWTWVALREGRVVARAAWWGAPGDQEPHALDWFDFADGEAATATELLRTAPLYAEYDLLVPPGWRDLPAVRAAAQARIDAAEAAGMKLLVERFRYEWTVGHGLPDRPGRLDFRPEPDDEVVLDVLRRVGHGSLDAHTRHTAHEHGEEAAAREELDLLSRLPSPRSWWRLAHTPDGRVAGIQVPALNSAGACVGFIGVLPEHRGNGYAYELLAECTHQLAAEGATTIAAATDQHNHPMVAAFARAGYPVVQERINLV</sequence>
<reference evidence="2" key="1">
    <citation type="journal article" date="2023" name="Int. J. Syst. Evol. Microbiol.">
        <title>Streptomyces meridianus sp. nov. isolated from brackish water of the Tagus estuary in Alcochete, Portugal.</title>
        <authorList>
            <person name="Santos J.D.N."/>
            <person name="Klimek D."/>
            <person name="Calusinska M."/>
            <person name="Lobo Da Cunha A."/>
            <person name="Catita J."/>
            <person name="Goncalves H."/>
            <person name="Gonzalez I."/>
            <person name="Reyes F."/>
            <person name="Lage O.M."/>
        </authorList>
    </citation>
    <scope>NUCLEOTIDE SEQUENCE</scope>
    <source>
        <strain evidence="2">MTZ3.1</strain>
    </source>
</reference>
<dbReference type="InterPro" id="IPR016181">
    <property type="entry name" value="Acyl_CoA_acyltransferase"/>
</dbReference>
<dbReference type="EMBL" id="JAMQGM010000014">
    <property type="protein sequence ID" value="MCM2576925.1"/>
    <property type="molecule type" value="Genomic_DNA"/>
</dbReference>
<dbReference type="InterPro" id="IPR000182">
    <property type="entry name" value="GNAT_dom"/>
</dbReference>
<keyword evidence="3" id="KW-1185">Reference proteome</keyword>
<evidence type="ECO:0000313" key="3">
    <source>
        <dbReference type="Proteomes" id="UP001167160"/>
    </source>
</evidence>
<evidence type="ECO:0000313" key="2">
    <source>
        <dbReference type="EMBL" id="MCM2576925.1"/>
    </source>
</evidence>
<accession>A0ABT0X306</accession>
<dbReference type="CDD" id="cd04301">
    <property type="entry name" value="NAT_SF"/>
    <property type="match status" value="1"/>
</dbReference>
<gene>
    <name evidence="2" type="ORF">M1E25_06070</name>
</gene>
<dbReference type="RefSeq" id="WP_251410802.1">
    <property type="nucleotide sequence ID" value="NZ_JAMQGM010000014.1"/>
</dbReference>
<dbReference type="SUPFAM" id="SSF55729">
    <property type="entry name" value="Acyl-CoA N-acyltransferases (Nat)"/>
    <property type="match status" value="1"/>
</dbReference>
<organism evidence="2 3">
    <name type="scientific">Streptomyces meridianus</name>
    <dbReference type="NCBI Taxonomy" id="2938945"/>
    <lineage>
        <taxon>Bacteria</taxon>
        <taxon>Bacillati</taxon>
        <taxon>Actinomycetota</taxon>
        <taxon>Actinomycetes</taxon>
        <taxon>Kitasatosporales</taxon>
        <taxon>Streptomycetaceae</taxon>
        <taxon>Streptomyces</taxon>
    </lineage>
</organism>
<comment type="caution">
    <text evidence="2">The sequence shown here is derived from an EMBL/GenBank/DDBJ whole genome shotgun (WGS) entry which is preliminary data.</text>
</comment>
<name>A0ABT0X306_9ACTN</name>
<evidence type="ECO:0000259" key="1">
    <source>
        <dbReference type="PROSITE" id="PS51186"/>
    </source>
</evidence>